<evidence type="ECO:0000313" key="1">
    <source>
        <dbReference type="EMBL" id="KLO07788.1"/>
    </source>
</evidence>
<dbReference type="Proteomes" id="UP000053477">
    <property type="component" value="Unassembled WGS sequence"/>
</dbReference>
<evidence type="ECO:0000313" key="2">
    <source>
        <dbReference type="Proteomes" id="UP000053477"/>
    </source>
</evidence>
<name>A0A0H2RE26_9AGAM</name>
<proteinExistence type="predicted"/>
<organism evidence="1 2">
    <name type="scientific">Schizopora paradoxa</name>
    <dbReference type="NCBI Taxonomy" id="27342"/>
    <lineage>
        <taxon>Eukaryota</taxon>
        <taxon>Fungi</taxon>
        <taxon>Dikarya</taxon>
        <taxon>Basidiomycota</taxon>
        <taxon>Agaricomycotina</taxon>
        <taxon>Agaricomycetes</taxon>
        <taxon>Hymenochaetales</taxon>
        <taxon>Schizoporaceae</taxon>
        <taxon>Schizopora</taxon>
    </lineage>
</organism>
<dbReference type="InParanoid" id="A0A0H2RE26"/>
<sequence length="587" mass="67146">MEEAIEKYGLKIWEHPDLIDAYCENGADVVLNCIDTMFKYLFTVIEGSHKKIQTLDTSKVVSTIEAYRLGIEKIDHLTRLNDMQLDIMRRTMEKRHEYSKALINDRSSMLSQLDLITPKRLPQLPNEIIAQIFRRLYLDDSWFNRNTTIGHFIADNGTPEDWKNLVRREVPVVMVEDGSVNSCLFFSREEAQDVIGFRPTIVSPLSEESILSGSQVTVWVDPTLWPKFSEQLHNARQWDNLFIESSGYRVTSQSRTAMMNDLIQKFGNKLAGIRQLFIYLEDDDSGESDRHLSSWYTSAAEDNSYSTLSTPCLRVARVPFPLIPGLRQFLSQITDLEFTIPGNSLRTNFNVVVDVLRSHADTIVCLKISDEARLSSWNMQSDDEDDDTKLPLVPRGERHVVLFSRLKRLVLQKFPERVLLDALTAFDCPVISSVSVEMGIYRPWPLQVGNQEDSKQFSANFLQAAFPSVECVAVKLFSYKKDLLFFEDFAKPDGNGMWLFPHLTTLEFGDMPPHFMKTLLDISRGQSARFCRDSGPILVVILRRFSSRIVAESRGHADHPTPHPDSARDSSSRYELPFCVSRICFSA</sequence>
<keyword evidence="2" id="KW-1185">Reference proteome</keyword>
<feature type="non-terminal residue" evidence="1">
    <location>
        <position position="587"/>
    </location>
</feature>
<accession>A0A0H2RE26</accession>
<protein>
    <submittedName>
        <fullName evidence="1">Uncharacterized protein</fullName>
    </submittedName>
</protein>
<gene>
    <name evidence="1" type="ORF">SCHPADRAFT_1001389</name>
</gene>
<dbReference type="EMBL" id="KQ086120">
    <property type="protein sequence ID" value="KLO07788.1"/>
    <property type="molecule type" value="Genomic_DNA"/>
</dbReference>
<dbReference type="AlphaFoldDB" id="A0A0H2RE26"/>
<reference evidence="1 2" key="1">
    <citation type="submission" date="2015-04" db="EMBL/GenBank/DDBJ databases">
        <title>Complete genome sequence of Schizopora paradoxa KUC8140, a cosmopolitan wood degrader in East Asia.</title>
        <authorList>
            <consortium name="DOE Joint Genome Institute"/>
            <person name="Min B."/>
            <person name="Park H."/>
            <person name="Jang Y."/>
            <person name="Kim J.-J."/>
            <person name="Kim K.H."/>
            <person name="Pangilinan J."/>
            <person name="Lipzen A."/>
            <person name="Riley R."/>
            <person name="Grigoriev I.V."/>
            <person name="Spatafora J.W."/>
            <person name="Choi I.-G."/>
        </authorList>
    </citation>
    <scope>NUCLEOTIDE SEQUENCE [LARGE SCALE GENOMIC DNA]</scope>
    <source>
        <strain evidence="1 2">KUC8140</strain>
    </source>
</reference>